<accession>A0A0F9ULW3</accession>
<feature type="region of interest" description="Disordered" evidence="2">
    <location>
        <begin position="1"/>
        <end position="33"/>
    </location>
</feature>
<proteinExistence type="predicted"/>
<protein>
    <submittedName>
        <fullName evidence="3">Uncharacterized protein</fullName>
    </submittedName>
</protein>
<evidence type="ECO:0000256" key="1">
    <source>
        <dbReference type="SAM" id="Coils"/>
    </source>
</evidence>
<dbReference type="AlphaFoldDB" id="A0A0F9ULW3"/>
<organism evidence="3">
    <name type="scientific">marine sediment metagenome</name>
    <dbReference type="NCBI Taxonomy" id="412755"/>
    <lineage>
        <taxon>unclassified sequences</taxon>
        <taxon>metagenomes</taxon>
        <taxon>ecological metagenomes</taxon>
    </lineage>
</organism>
<evidence type="ECO:0000256" key="2">
    <source>
        <dbReference type="SAM" id="MobiDB-lite"/>
    </source>
</evidence>
<feature type="coiled-coil region" evidence="1">
    <location>
        <begin position="73"/>
        <end position="131"/>
    </location>
</feature>
<evidence type="ECO:0000313" key="3">
    <source>
        <dbReference type="EMBL" id="KKN54553.1"/>
    </source>
</evidence>
<name>A0A0F9ULW3_9ZZZZ</name>
<keyword evidence="1" id="KW-0175">Coiled coil</keyword>
<comment type="caution">
    <text evidence="3">The sequence shown here is derived from an EMBL/GenBank/DDBJ whole genome shotgun (WGS) entry which is preliminary data.</text>
</comment>
<sequence>MSEENQKVTDGASGDGEGKTTPPPATTVPKVEVKEGATFLDGKKVVLESDLIAAKKSLEGQMEQAQTVHSDAIDKAKLEVSEAQQQIATLNANIKENEEARKTGAVSDEEAARVKQELETTRSSLEQANSSALEHRRALIVMKYGVPEDTIKDKTSEQLDSFEEAAKAFVTVKGGAVGPYAVGGGSADAAPQTNIERATKILEATPIRGVSNAALADK</sequence>
<dbReference type="EMBL" id="LAZR01000924">
    <property type="protein sequence ID" value="KKN54553.1"/>
    <property type="molecule type" value="Genomic_DNA"/>
</dbReference>
<reference evidence="3" key="1">
    <citation type="journal article" date="2015" name="Nature">
        <title>Complex archaea that bridge the gap between prokaryotes and eukaryotes.</title>
        <authorList>
            <person name="Spang A."/>
            <person name="Saw J.H."/>
            <person name="Jorgensen S.L."/>
            <person name="Zaremba-Niedzwiedzka K."/>
            <person name="Martijn J."/>
            <person name="Lind A.E."/>
            <person name="van Eijk R."/>
            <person name="Schleper C."/>
            <person name="Guy L."/>
            <person name="Ettema T.J."/>
        </authorList>
    </citation>
    <scope>NUCLEOTIDE SEQUENCE</scope>
</reference>
<gene>
    <name evidence="3" type="ORF">LCGC14_0591450</name>
</gene>